<evidence type="ECO:0000313" key="8">
    <source>
        <dbReference type="Proteomes" id="UP000694521"/>
    </source>
</evidence>
<keyword evidence="3" id="KW-0809">Transit peptide</keyword>
<reference evidence="7" key="1">
    <citation type="submission" date="2025-08" db="UniProtKB">
        <authorList>
            <consortium name="Ensembl"/>
        </authorList>
    </citation>
    <scope>IDENTIFICATION</scope>
</reference>
<dbReference type="InterPro" id="IPR001349">
    <property type="entry name" value="Cyt_c_oxidase_su6a"/>
</dbReference>
<keyword evidence="5" id="KW-0472">Membrane</keyword>
<evidence type="ECO:0000256" key="4">
    <source>
        <dbReference type="ARBA" id="ARBA00023128"/>
    </source>
</evidence>
<evidence type="ECO:0000256" key="5">
    <source>
        <dbReference type="ARBA" id="ARBA00023136"/>
    </source>
</evidence>
<evidence type="ECO:0000256" key="1">
    <source>
        <dbReference type="ARBA" id="ARBA00004273"/>
    </source>
</evidence>
<evidence type="ECO:0000256" key="3">
    <source>
        <dbReference type="ARBA" id="ARBA00022946"/>
    </source>
</evidence>
<dbReference type="Proteomes" id="UP000694521">
    <property type="component" value="Unplaced"/>
</dbReference>
<protein>
    <submittedName>
        <fullName evidence="7">Uncharacterized protein</fullName>
    </submittedName>
</protein>
<evidence type="ECO:0000313" key="7">
    <source>
        <dbReference type="Ensembl" id="ENSACDP00005021761.1"/>
    </source>
</evidence>
<dbReference type="Gene3D" id="4.10.95.10">
    <property type="entry name" value="Cytochrome c oxidase, subunit VIa"/>
    <property type="match status" value="1"/>
</dbReference>
<dbReference type="Ensembl" id="ENSACDT00005026012.1">
    <property type="protein sequence ID" value="ENSACDP00005021761.1"/>
    <property type="gene ID" value="ENSACDG00005015742.1"/>
</dbReference>
<evidence type="ECO:0000256" key="6">
    <source>
        <dbReference type="SAM" id="MobiDB-lite"/>
    </source>
</evidence>
<dbReference type="SUPFAM" id="SSF81411">
    <property type="entry name" value="Mitochondrial cytochrome c oxidase subunit VIa"/>
    <property type="match status" value="1"/>
</dbReference>
<organism evidence="7 8">
    <name type="scientific">Anser cygnoides</name>
    <name type="common">Swan goose</name>
    <dbReference type="NCBI Taxonomy" id="8845"/>
    <lineage>
        <taxon>Eukaryota</taxon>
        <taxon>Metazoa</taxon>
        <taxon>Chordata</taxon>
        <taxon>Craniata</taxon>
        <taxon>Vertebrata</taxon>
        <taxon>Euteleostomi</taxon>
        <taxon>Archelosauria</taxon>
        <taxon>Archosauria</taxon>
        <taxon>Dinosauria</taxon>
        <taxon>Saurischia</taxon>
        <taxon>Theropoda</taxon>
        <taxon>Coelurosauria</taxon>
        <taxon>Aves</taxon>
        <taxon>Neognathae</taxon>
        <taxon>Galloanserae</taxon>
        <taxon>Anseriformes</taxon>
        <taxon>Anatidae</taxon>
        <taxon>Anserinae</taxon>
        <taxon>Anser</taxon>
    </lineage>
</organism>
<feature type="region of interest" description="Disordered" evidence="6">
    <location>
        <begin position="1"/>
        <end position="36"/>
    </location>
</feature>
<dbReference type="InterPro" id="IPR036418">
    <property type="entry name" value="Cyt_c_oxidase_su6a_sf"/>
</dbReference>
<keyword evidence="4" id="KW-0496">Mitochondrion</keyword>
<dbReference type="Pfam" id="PF02046">
    <property type="entry name" value="COX6A"/>
    <property type="match status" value="1"/>
</dbReference>
<comment type="subcellular location">
    <subcellularLocation>
        <location evidence="1">Mitochondrion inner membrane</location>
    </subcellularLocation>
</comment>
<accession>A0A8B9EJG1</accession>
<reference evidence="7" key="2">
    <citation type="submission" date="2025-09" db="UniProtKB">
        <authorList>
            <consortium name="Ensembl"/>
        </authorList>
    </citation>
    <scope>IDENTIFICATION</scope>
</reference>
<proteinExistence type="predicted"/>
<dbReference type="AlphaFoldDB" id="A0A8B9EJG1"/>
<keyword evidence="2" id="KW-0999">Mitochondrion inner membrane</keyword>
<evidence type="ECO:0000256" key="2">
    <source>
        <dbReference type="ARBA" id="ARBA00022792"/>
    </source>
</evidence>
<sequence>AASPQPAAAQGQAGGGSAAPGPAPASGSGGGGGRWRRWGRLLQLPVRALLSFFFRQPFPWGDGNKTLFHNPHVNALPTGYEDEN</sequence>
<dbReference type="GO" id="GO:0005743">
    <property type="term" value="C:mitochondrial inner membrane"/>
    <property type="evidence" value="ECO:0007669"/>
    <property type="project" value="UniProtKB-SubCell"/>
</dbReference>
<name>A0A8B9EJG1_ANSCY</name>
<feature type="compositionally biased region" description="Low complexity" evidence="6">
    <location>
        <begin position="1"/>
        <end position="11"/>
    </location>
</feature>
<keyword evidence="8" id="KW-1185">Reference proteome</keyword>